<dbReference type="InterPro" id="IPR006600">
    <property type="entry name" value="HTH_CenpB_DNA-bd_dom"/>
</dbReference>
<dbReference type="STRING" id="157072.A0A024TI84"/>
<accession>A0A024TI84</accession>
<evidence type="ECO:0000313" key="3">
    <source>
        <dbReference type="EMBL" id="ETV93296.1"/>
    </source>
</evidence>
<protein>
    <recommendedName>
        <fullName evidence="2">HTH CENPB-type domain-containing protein</fullName>
    </recommendedName>
</protein>
<keyword evidence="1" id="KW-0238">DNA-binding</keyword>
<dbReference type="RefSeq" id="XP_008878131.1">
    <property type="nucleotide sequence ID" value="XM_008879909.1"/>
</dbReference>
<dbReference type="OrthoDB" id="117248at2759"/>
<dbReference type="Pfam" id="PF03221">
    <property type="entry name" value="HTH_Tnp_Tc5"/>
    <property type="match status" value="1"/>
</dbReference>
<dbReference type="GO" id="GO:0003677">
    <property type="term" value="F:DNA binding"/>
    <property type="evidence" value="ECO:0007669"/>
    <property type="project" value="UniProtKB-KW"/>
</dbReference>
<gene>
    <name evidence="3" type="ORF">H310_12724</name>
</gene>
<name>A0A024TI84_9STRA</name>
<dbReference type="InterPro" id="IPR009057">
    <property type="entry name" value="Homeodomain-like_sf"/>
</dbReference>
<organism evidence="3">
    <name type="scientific">Aphanomyces invadans</name>
    <dbReference type="NCBI Taxonomy" id="157072"/>
    <lineage>
        <taxon>Eukaryota</taxon>
        <taxon>Sar</taxon>
        <taxon>Stramenopiles</taxon>
        <taxon>Oomycota</taxon>
        <taxon>Saprolegniomycetes</taxon>
        <taxon>Saprolegniales</taxon>
        <taxon>Verrucalvaceae</taxon>
        <taxon>Aphanomyces</taxon>
    </lineage>
</organism>
<feature type="domain" description="HTH CENPB-type" evidence="2">
    <location>
        <begin position="22"/>
        <end position="72"/>
    </location>
</feature>
<dbReference type="SUPFAM" id="SSF46689">
    <property type="entry name" value="Homeodomain-like"/>
    <property type="match status" value="1"/>
</dbReference>
<dbReference type="GeneID" id="20089774"/>
<proteinExistence type="predicted"/>
<dbReference type="VEuPathDB" id="FungiDB:H310_12724"/>
<dbReference type="eggNOG" id="KOG3105">
    <property type="taxonomic scope" value="Eukaryota"/>
</dbReference>
<dbReference type="EMBL" id="KI913993">
    <property type="protein sequence ID" value="ETV93296.1"/>
    <property type="molecule type" value="Genomic_DNA"/>
</dbReference>
<dbReference type="AlphaFoldDB" id="A0A024TI84"/>
<reference evidence="3" key="1">
    <citation type="submission" date="2013-12" db="EMBL/GenBank/DDBJ databases">
        <title>The Genome Sequence of Aphanomyces invadans NJM9701.</title>
        <authorList>
            <consortium name="The Broad Institute Genomics Platform"/>
            <person name="Russ C."/>
            <person name="Tyler B."/>
            <person name="van West P."/>
            <person name="Dieguez-Uribeondo J."/>
            <person name="Young S.K."/>
            <person name="Zeng Q."/>
            <person name="Gargeya S."/>
            <person name="Fitzgerald M."/>
            <person name="Abouelleil A."/>
            <person name="Alvarado L."/>
            <person name="Chapman S.B."/>
            <person name="Gainer-Dewar J."/>
            <person name="Goldberg J."/>
            <person name="Griggs A."/>
            <person name="Gujja S."/>
            <person name="Hansen M."/>
            <person name="Howarth C."/>
            <person name="Imamovic A."/>
            <person name="Ireland A."/>
            <person name="Larimer J."/>
            <person name="McCowan C."/>
            <person name="Murphy C."/>
            <person name="Pearson M."/>
            <person name="Poon T.W."/>
            <person name="Priest M."/>
            <person name="Roberts A."/>
            <person name="Saif S."/>
            <person name="Shea T."/>
            <person name="Sykes S."/>
            <person name="Wortman J."/>
            <person name="Nusbaum C."/>
            <person name="Birren B."/>
        </authorList>
    </citation>
    <scope>NUCLEOTIDE SEQUENCE [LARGE SCALE GENOMIC DNA]</scope>
    <source>
        <strain evidence="3">NJM9701</strain>
    </source>
</reference>
<evidence type="ECO:0000256" key="1">
    <source>
        <dbReference type="ARBA" id="ARBA00023125"/>
    </source>
</evidence>
<dbReference type="Gene3D" id="1.10.10.60">
    <property type="entry name" value="Homeodomain-like"/>
    <property type="match status" value="1"/>
</dbReference>
<sequence>MSARGKMKKRMTLADKHALCKEQLGVCITGELIRKQAQAQAYCRDLDIPSAQTIKFSKGWLYKFQQRHGLACKTQHGEAGSVKTETVRQGRKAMLNVAGAYNAKIVYNMDESAYFYCMSPYRSITRNRVPGSKK</sequence>
<evidence type="ECO:0000259" key="2">
    <source>
        <dbReference type="Pfam" id="PF03221"/>
    </source>
</evidence>